<dbReference type="InterPro" id="IPR036273">
    <property type="entry name" value="CRAL/TRIO_N_dom_sf"/>
</dbReference>
<dbReference type="GO" id="GO:1902936">
    <property type="term" value="F:phosphatidylinositol bisphosphate binding"/>
    <property type="evidence" value="ECO:0007669"/>
    <property type="project" value="TreeGrafter"/>
</dbReference>
<sequence>MGIEKEFNLEEGAERLKDWIATQPHLPQNIHPTLLQRYIHSTRGDLEYAKKIFVLGYTIRQNNPAIFDNRDPHSTNVMSILRSIDMVPLPSVEGCEDKFIYYRLVNCDPDKFDFNDVIKTFFVIADLRMIQPDVPMNDGGDVPIST</sequence>
<dbReference type="PANTHER" id="PTHR10174:SF222">
    <property type="entry name" value="GH10083P-RELATED"/>
    <property type="match status" value="1"/>
</dbReference>
<dbReference type="Gene3D" id="3.40.525.10">
    <property type="entry name" value="CRAL-TRIO lipid binding domain"/>
    <property type="match status" value="1"/>
</dbReference>
<dbReference type="EnsemblMetazoa" id="AFUN019263-RA">
    <property type="protein sequence ID" value="AFUN019263-PA"/>
    <property type="gene ID" value="AFUN019263"/>
</dbReference>
<organism evidence="1">
    <name type="scientific">Anopheles funestus</name>
    <name type="common">African malaria mosquito</name>
    <dbReference type="NCBI Taxonomy" id="62324"/>
    <lineage>
        <taxon>Eukaryota</taxon>
        <taxon>Metazoa</taxon>
        <taxon>Ecdysozoa</taxon>
        <taxon>Arthropoda</taxon>
        <taxon>Hexapoda</taxon>
        <taxon>Insecta</taxon>
        <taxon>Pterygota</taxon>
        <taxon>Neoptera</taxon>
        <taxon>Endopterygota</taxon>
        <taxon>Diptera</taxon>
        <taxon>Nematocera</taxon>
        <taxon>Culicoidea</taxon>
        <taxon>Culicidae</taxon>
        <taxon>Anophelinae</taxon>
        <taxon>Anopheles</taxon>
    </lineage>
</organism>
<dbReference type="SUPFAM" id="SSF46938">
    <property type="entry name" value="CRAL/TRIO N-terminal domain"/>
    <property type="match status" value="1"/>
</dbReference>
<dbReference type="VEuPathDB" id="VectorBase:AFUN2_011342"/>
<evidence type="ECO:0008006" key="2">
    <source>
        <dbReference type="Google" id="ProtNLM"/>
    </source>
</evidence>
<dbReference type="InterPro" id="IPR036865">
    <property type="entry name" value="CRAL-TRIO_dom_sf"/>
</dbReference>
<dbReference type="VEuPathDB" id="VectorBase:AFUN019263"/>
<proteinExistence type="predicted"/>
<accession>A0A4Y0BE91</accession>
<dbReference type="GO" id="GO:0016020">
    <property type="term" value="C:membrane"/>
    <property type="evidence" value="ECO:0007669"/>
    <property type="project" value="TreeGrafter"/>
</dbReference>
<reference evidence="1" key="1">
    <citation type="submission" date="2020-05" db="UniProtKB">
        <authorList>
            <consortium name="EnsemblMetazoa"/>
        </authorList>
    </citation>
    <scope>IDENTIFICATION</scope>
    <source>
        <strain evidence="1">FUMOZ</strain>
    </source>
</reference>
<evidence type="ECO:0000313" key="1">
    <source>
        <dbReference type="EnsemblMetazoa" id="AFUN019263-PA"/>
    </source>
</evidence>
<name>A0A4Y0BE91_ANOFN</name>
<protein>
    <recommendedName>
        <fullName evidence="2">CRAL/TRIO N-terminal domain-containing protein</fullName>
    </recommendedName>
</protein>
<dbReference type="STRING" id="62324.A0A4Y0BE91"/>
<dbReference type="AlphaFoldDB" id="A0A4Y0BE91"/>
<dbReference type="PANTHER" id="PTHR10174">
    <property type="entry name" value="ALPHA-TOCOPHEROL TRANSFER PROTEIN-RELATED"/>
    <property type="match status" value="1"/>
</dbReference>